<name>I4DAH8_DESAJ</name>
<feature type="domain" description="VTT" evidence="3">
    <location>
        <begin position="31"/>
        <end position="155"/>
    </location>
</feature>
<dbReference type="InterPro" id="IPR032816">
    <property type="entry name" value="VTT_dom"/>
</dbReference>
<dbReference type="PANTHER" id="PTHR42709">
    <property type="entry name" value="ALKALINE PHOSPHATASE LIKE PROTEIN"/>
    <property type="match status" value="1"/>
</dbReference>
<sequence length="425" mass="47791">MSSAILMSYVAHYGYLGLYFILGISILGIPIPDETLMVFIGFLTYEGKLNPILAVLSAASGSITGITIAYFLGRLFQQKVMHHLKKHAGSQRLEKAFDWYHRHGGKLLTIGYFIPGVRHLSGYIAGLTRLSYKSFAFFAYLGAVIWVSVWVTVGRLLGSRWETLLPIIHRYALLLGVIAAVLVLAFYLLYNNHERMGNWLYTQMQRLPERYLSLGKRRLIVTIGGLIFLILFIVFMGLIQDFVAYEVGPSDNLVVNWLAGSSPYFLVSVMQMINALGTHLFIVGVFIIAGGLLRFTTKQWTHVFPLALAWLGGTIIDSLFRLIFRGYSISIFENLTPFQAPSQGFLIAALSFYAVLGYIIGKNKSKKSQLLIGIAEFFLLILLALSPIYLRLHPPSTMVMSLTVSGLLTLVCLFLYEFRFSYKMK</sequence>
<keyword evidence="2" id="KW-0472">Membrane</keyword>
<dbReference type="Proteomes" id="UP000002892">
    <property type="component" value="Chromosome"/>
</dbReference>
<dbReference type="STRING" id="646529.Desaci_3927"/>
<dbReference type="RefSeq" id="WP_014828789.1">
    <property type="nucleotide sequence ID" value="NC_018068.1"/>
</dbReference>
<gene>
    <name evidence="4" type="ordered locus">Desaci_3927</name>
</gene>
<evidence type="ECO:0000256" key="1">
    <source>
        <dbReference type="ARBA" id="ARBA00010792"/>
    </source>
</evidence>
<dbReference type="GO" id="GO:0005886">
    <property type="term" value="C:plasma membrane"/>
    <property type="evidence" value="ECO:0007669"/>
    <property type="project" value="TreeGrafter"/>
</dbReference>
<feature type="transmembrane region" description="Helical" evidence="2">
    <location>
        <begin position="303"/>
        <end position="324"/>
    </location>
</feature>
<dbReference type="KEGG" id="dai:Desaci_3927"/>
<feature type="transmembrane region" description="Helical" evidence="2">
    <location>
        <begin position="137"/>
        <end position="158"/>
    </location>
</feature>
<keyword evidence="5" id="KW-1185">Reference proteome</keyword>
<feature type="transmembrane region" description="Helical" evidence="2">
    <location>
        <begin position="344"/>
        <end position="361"/>
    </location>
</feature>
<dbReference type="Pfam" id="PF09335">
    <property type="entry name" value="VTT_dom"/>
    <property type="match status" value="1"/>
</dbReference>
<dbReference type="EMBL" id="CP003639">
    <property type="protein sequence ID" value="AFM42802.1"/>
    <property type="molecule type" value="Genomic_DNA"/>
</dbReference>
<feature type="transmembrane region" description="Helical" evidence="2">
    <location>
        <begin position="51"/>
        <end position="72"/>
    </location>
</feature>
<dbReference type="InterPro" id="IPR051311">
    <property type="entry name" value="DedA_domain"/>
</dbReference>
<comment type="similarity">
    <text evidence="1">Belongs to the DedA family.</text>
</comment>
<feature type="transmembrane region" description="Helical" evidence="2">
    <location>
        <begin position="170"/>
        <end position="190"/>
    </location>
</feature>
<evidence type="ECO:0000259" key="3">
    <source>
        <dbReference type="Pfam" id="PF09335"/>
    </source>
</evidence>
<feature type="transmembrane region" description="Helical" evidence="2">
    <location>
        <begin position="219"/>
        <end position="244"/>
    </location>
</feature>
<dbReference type="HOGENOM" id="CLU_637224_0_0_9"/>
<feature type="transmembrane region" description="Helical" evidence="2">
    <location>
        <begin position="396"/>
        <end position="416"/>
    </location>
</feature>
<evidence type="ECO:0000256" key="2">
    <source>
        <dbReference type="SAM" id="Phobius"/>
    </source>
</evidence>
<dbReference type="eggNOG" id="COG0586">
    <property type="taxonomic scope" value="Bacteria"/>
</dbReference>
<dbReference type="OrthoDB" id="9782291at2"/>
<accession>I4DAH8</accession>
<evidence type="ECO:0000313" key="4">
    <source>
        <dbReference type="EMBL" id="AFM42802.1"/>
    </source>
</evidence>
<feature type="transmembrane region" description="Helical" evidence="2">
    <location>
        <begin position="12"/>
        <end position="31"/>
    </location>
</feature>
<feature type="transmembrane region" description="Helical" evidence="2">
    <location>
        <begin position="370"/>
        <end position="390"/>
    </location>
</feature>
<protein>
    <submittedName>
        <fullName evidence="4">Putative membrane-associated protein</fullName>
    </submittedName>
</protein>
<reference evidence="4 5" key="1">
    <citation type="journal article" date="2012" name="J. Bacteriol.">
        <title>Complete genome sequences of Desulfosporosinus orientis DSM765T, Desulfosporosinus youngiae DSM17734T, Desulfosporosinus meridiei DSM13257T, and Desulfosporosinus acidiphilus DSM22704T.</title>
        <authorList>
            <person name="Pester M."/>
            <person name="Brambilla E."/>
            <person name="Alazard D."/>
            <person name="Rattei T."/>
            <person name="Weinmaier T."/>
            <person name="Han J."/>
            <person name="Lucas S."/>
            <person name="Lapidus A."/>
            <person name="Cheng J.F."/>
            <person name="Goodwin L."/>
            <person name="Pitluck S."/>
            <person name="Peters L."/>
            <person name="Ovchinnikova G."/>
            <person name="Teshima H."/>
            <person name="Detter J.C."/>
            <person name="Han C.S."/>
            <person name="Tapia R."/>
            <person name="Land M.L."/>
            <person name="Hauser L."/>
            <person name="Kyrpides N.C."/>
            <person name="Ivanova N.N."/>
            <person name="Pagani I."/>
            <person name="Huntmann M."/>
            <person name="Wei C.L."/>
            <person name="Davenport K.W."/>
            <person name="Daligault H."/>
            <person name="Chain P.S."/>
            <person name="Chen A."/>
            <person name="Mavromatis K."/>
            <person name="Markowitz V."/>
            <person name="Szeto E."/>
            <person name="Mikhailova N."/>
            <person name="Pati A."/>
            <person name="Wagner M."/>
            <person name="Woyke T."/>
            <person name="Ollivier B."/>
            <person name="Klenk H.P."/>
            <person name="Spring S."/>
            <person name="Loy A."/>
        </authorList>
    </citation>
    <scope>NUCLEOTIDE SEQUENCE [LARGE SCALE GENOMIC DNA]</scope>
    <source>
        <strain evidence="5">DSM 22704 / JCM 16185 / SJ4</strain>
    </source>
</reference>
<keyword evidence="2" id="KW-0812">Transmembrane</keyword>
<keyword evidence="2" id="KW-1133">Transmembrane helix</keyword>
<dbReference type="PANTHER" id="PTHR42709:SF9">
    <property type="entry name" value="ALKALINE PHOSPHATASE LIKE PROTEIN"/>
    <property type="match status" value="1"/>
</dbReference>
<proteinExistence type="inferred from homology"/>
<feature type="transmembrane region" description="Helical" evidence="2">
    <location>
        <begin position="264"/>
        <end position="291"/>
    </location>
</feature>
<evidence type="ECO:0000313" key="5">
    <source>
        <dbReference type="Proteomes" id="UP000002892"/>
    </source>
</evidence>
<dbReference type="AlphaFoldDB" id="I4DAH8"/>
<organism evidence="4 5">
    <name type="scientific">Desulfosporosinus acidiphilus (strain DSM 22704 / JCM 16185 / SJ4)</name>
    <dbReference type="NCBI Taxonomy" id="646529"/>
    <lineage>
        <taxon>Bacteria</taxon>
        <taxon>Bacillati</taxon>
        <taxon>Bacillota</taxon>
        <taxon>Clostridia</taxon>
        <taxon>Eubacteriales</taxon>
        <taxon>Desulfitobacteriaceae</taxon>
        <taxon>Desulfosporosinus</taxon>
    </lineage>
</organism>